<accession>A0A0F9B913</accession>
<dbReference type="EMBL" id="LAZR01053351">
    <property type="protein sequence ID" value="KKK80936.1"/>
    <property type="molecule type" value="Genomic_DNA"/>
</dbReference>
<gene>
    <name evidence="1" type="ORF">LCGC14_2818520</name>
</gene>
<organism evidence="1">
    <name type="scientific">marine sediment metagenome</name>
    <dbReference type="NCBI Taxonomy" id="412755"/>
    <lineage>
        <taxon>unclassified sequences</taxon>
        <taxon>metagenomes</taxon>
        <taxon>ecological metagenomes</taxon>
    </lineage>
</organism>
<reference evidence="1" key="1">
    <citation type="journal article" date="2015" name="Nature">
        <title>Complex archaea that bridge the gap between prokaryotes and eukaryotes.</title>
        <authorList>
            <person name="Spang A."/>
            <person name="Saw J.H."/>
            <person name="Jorgensen S.L."/>
            <person name="Zaremba-Niedzwiedzka K."/>
            <person name="Martijn J."/>
            <person name="Lind A.E."/>
            <person name="van Eijk R."/>
            <person name="Schleper C."/>
            <person name="Guy L."/>
            <person name="Ettema T.J."/>
        </authorList>
    </citation>
    <scope>NUCLEOTIDE SEQUENCE</scope>
</reference>
<proteinExistence type="predicted"/>
<sequence length="135" mass="15675">MWYVLEDTVPANTAEGNARETKIRVHGGILHSIIVTIPPGSANLVHAQLKHASYFILPRNEDLSIEGEHVNVNYREWYKMQASLNTLTMQAWNDDDTYDHKVRMLLGVLPKEVMEQEENVIKSIRTFIRLFKRRT</sequence>
<evidence type="ECO:0000313" key="1">
    <source>
        <dbReference type="EMBL" id="KKK80936.1"/>
    </source>
</evidence>
<protein>
    <submittedName>
        <fullName evidence="1">Uncharacterized protein</fullName>
    </submittedName>
</protein>
<comment type="caution">
    <text evidence="1">The sequence shown here is derived from an EMBL/GenBank/DDBJ whole genome shotgun (WGS) entry which is preliminary data.</text>
</comment>
<dbReference type="AlphaFoldDB" id="A0A0F9B913"/>
<name>A0A0F9B913_9ZZZZ</name>